<proteinExistence type="predicted"/>
<dbReference type="InterPro" id="IPR013216">
    <property type="entry name" value="Methyltransf_11"/>
</dbReference>
<keyword evidence="3" id="KW-1185">Reference proteome</keyword>
<dbReference type="InterPro" id="IPR029063">
    <property type="entry name" value="SAM-dependent_MTases_sf"/>
</dbReference>
<sequence>MSAPISLQQDFWNSWNAECRETEIQDVSVRQAEVILGWLEQSGRRDLKILEVGCGAGWFCPQLAKYGKVTGTDLSDEVLARAKQRFPEVDYVAGDFMEMDFGTPTFDVVVTLEVLSHVADQEAFVRKMKSHLRPGGSLMMATQNRFVLKHFNRIPPPAPGQLRKWFDRHELRALLSPHFDVREIFSVSPKANRGFMRAINSTKLNYPVRTIFGNRVERLKETMGLGWTLMVLARKPE</sequence>
<dbReference type="GO" id="GO:0032259">
    <property type="term" value="P:methylation"/>
    <property type="evidence" value="ECO:0007669"/>
    <property type="project" value="UniProtKB-KW"/>
</dbReference>
<dbReference type="PANTHER" id="PTHR43464">
    <property type="entry name" value="METHYLTRANSFERASE"/>
    <property type="match status" value="1"/>
</dbReference>
<keyword evidence="2" id="KW-0808">Transferase</keyword>
<accession>A0A6G4WFP3</accession>
<evidence type="ECO:0000259" key="1">
    <source>
        <dbReference type="Pfam" id="PF08241"/>
    </source>
</evidence>
<feature type="domain" description="Methyltransferase type 11" evidence="1">
    <location>
        <begin position="50"/>
        <end position="139"/>
    </location>
</feature>
<dbReference type="Proteomes" id="UP001642900">
    <property type="component" value="Unassembled WGS sequence"/>
</dbReference>
<protein>
    <submittedName>
        <fullName evidence="2">Class I SAM-dependent methyltransferase</fullName>
    </submittedName>
</protein>
<dbReference type="Pfam" id="PF08241">
    <property type="entry name" value="Methyltransf_11"/>
    <property type="match status" value="1"/>
</dbReference>
<dbReference type="RefSeq" id="WP_165029802.1">
    <property type="nucleotide sequence ID" value="NZ_JAAKZF010000024.1"/>
</dbReference>
<dbReference type="CDD" id="cd02440">
    <property type="entry name" value="AdoMet_MTases"/>
    <property type="match status" value="1"/>
</dbReference>
<gene>
    <name evidence="2" type="ORF">G6N73_17380</name>
</gene>
<evidence type="ECO:0000313" key="2">
    <source>
        <dbReference type="EMBL" id="NGO52927.1"/>
    </source>
</evidence>
<dbReference type="AlphaFoldDB" id="A0A6G4WFP3"/>
<keyword evidence="2" id="KW-0489">Methyltransferase</keyword>
<evidence type="ECO:0000313" key="3">
    <source>
        <dbReference type="Proteomes" id="UP001642900"/>
    </source>
</evidence>
<dbReference type="PANTHER" id="PTHR43464:SF23">
    <property type="entry name" value="JUVENILE HORMONE ACID O-METHYLTRANSFERASE"/>
    <property type="match status" value="1"/>
</dbReference>
<name>A0A6G4WFP3_9HYPH</name>
<dbReference type="Gene3D" id="3.40.50.150">
    <property type="entry name" value="Vaccinia Virus protein VP39"/>
    <property type="match status" value="1"/>
</dbReference>
<dbReference type="GO" id="GO:0010420">
    <property type="term" value="F:polyprenyldihydroxybenzoate methyltransferase activity"/>
    <property type="evidence" value="ECO:0007669"/>
    <property type="project" value="TreeGrafter"/>
</dbReference>
<dbReference type="SUPFAM" id="SSF53335">
    <property type="entry name" value="S-adenosyl-L-methionine-dependent methyltransferases"/>
    <property type="match status" value="1"/>
</dbReference>
<comment type="caution">
    <text evidence="2">The sequence shown here is derived from an EMBL/GenBank/DDBJ whole genome shotgun (WGS) entry which is preliminary data.</text>
</comment>
<reference evidence="2 3" key="1">
    <citation type="submission" date="2020-02" db="EMBL/GenBank/DDBJ databases">
        <title>Genome sequence of strain CCNWXJ40-4.</title>
        <authorList>
            <person name="Gao J."/>
            <person name="Sun J."/>
        </authorList>
    </citation>
    <scope>NUCLEOTIDE SEQUENCE [LARGE SCALE GENOMIC DNA]</scope>
    <source>
        <strain evidence="2 3">CCNWXJ 40-4</strain>
    </source>
</reference>
<organism evidence="2 3">
    <name type="scientific">Allomesorhizobium camelthorni</name>
    <dbReference type="NCBI Taxonomy" id="475069"/>
    <lineage>
        <taxon>Bacteria</taxon>
        <taxon>Pseudomonadati</taxon>
        <taxon>Pseudomonadota</taxon>
        <taxon>Alphaproteobacteria</taxon>
        <taxon>Hyphomicrobiales</taxon>
        <taxon>Phyllobacteriaceae</taxon>
        <taxon>Allomesorhizobium</taxon>
    </lineage>
</organism>
<dbReference type="EMBL" id="JAAKZF010000024">
    <property type="protein sequence ID" value="NGO52927.1"/>
    <property type="molecule type" value="Genomic_DNA"/>
</dbReference>